<dbReference type="Pfam" id="PF22741">
    <property type="entry name" value="PTP-NADK"/>
    <property type="match status" value="1"/>
</dbReference>
<protein>
    <submittedName>
        <fullName evidence="2">Tyrosine-protein phosphatase</fullName>
    </submittedName>
</protein>
<dbReference type="EMBL" id="JBHRTB010000010">
    <property type="protein sequence ID" value="MFC3144824.1"/>
    <property type="molecule type" value="Genomic_DNA"/>
</dbReference>
<dbReference type="RefSeq" id="WP_275634392.1">
    <property type="nucleotide sequence ID" value="NZ_JARGYD010000009.1"/>
</dbReference>
<dbReference type="Gene3D" id="3.90.190.10">
    <property type="entry name" value="Protein tyrosine phosphatase superfamily"/>
    <property type="match status" value="1"/>
</dbReference>
<dbReference type="PROSITE" id="PS50056">
    <property type="entry name" value="TYR_PHOSPHATASE_2"/>
    <property type="match status" value="1"/>
</dbReference>
<feature type="domain" description="Tyrosine specific protein phosphatases" evidence="1">
    <location>
        <begin position="121"/>
        <end position="188"/>
    </location>
</feature>
<dbReference type="InterPro" id="IPR029021">
    <property type="entry name" value="Prot-tyrosine_phosphatase-like"/>
</dbReference>
<evidence type="ECO:0000259" key="1">
    <source>
        <dbReference type="PROSITE" id="PS50056"/>
    </source>
</evidence>
<reference evidence="3" key="1">
    <citation type="journal article" date="2019" name="Int. J. Syst. Evol. Microbiol.">
        <title>The Global Catalogue of Microorganisms (GCM) 10K type strain sequencing project: providing services to taxonomists for standard genome sequencing and annotation.</title>
        <authorList>
            <consortium name="The Broad Institute Genomics Platform"/>
            <consortium name="The Broad Institute Genome Sequencing Center for Infectious Disease"/>
            <person name="Wu L."/>
            <person name="Ma J."/>
        </authorList>
    </citation>
    <scope>NUCLEOTIDE SEQUENCE [LARGE SCALE GENOMIC DNA]</scope>
    <source>
        <strain evidence="3">KCTC 52366</strain>
    </source>
</reference>
<keyword evidence="3" id="KW-1185">Reference proteome</keyword>
<evidence type="ECO:0000313" key="2">
    <source>
        <dbReference type="EMBL" id="MFC3144824.1"/>
    </source>
</evidence>
<accession>A0ABV7GT64</accession>
<proteinExistence type="predicted"/>
<organism evidence="2 3">
    <name type="scientific">Psychromarinibacter halotolerans</name>
    <dbReference type="NCBI Taxonomy" id="1775175"/>
    <lineage>
        <taxon>Bacteria</taxon>
        <taxon>Pseudomonadati</taxon>
        <taxon>Pseudomonadota</taxon>
        <taxon>Alphaproteobacteria</taxon>
        <taxon>Rhodobacterales</taxon>
        <taxon>Paracoccaceae</taxon>
        <taxon>Psychromarinibacter</taxon>
    </lineage>
</organism>
<sequence>MLGKLFQRIHEAERRFSKSFGQDISTPAARRRAKWHFYLSDHGLLRTVWTNMDQIAPGVWRSNQPSPARLRKIHAMGIRTILNLRGQDSYAHYLFEKETCDALGIELIDHKIYARSLVAREKFLKLFDIFDELETKKPFLFHCKSGADRAGLVAAMWLMDKEGASVDDARRMLGLRYAHLKHTRTGLMDHVLDVYEADAAQTPMSLRQWFHDRYDPKAITASFERKQARA</sequence>
<dbReference type="Proteomes" id="UP001595632">
    <property type="component" value="Unassembled WGS sequence"/>
</dbReference>
<dbReference type="InterPro" id="IPR000387">
    <property type="entry name" value="Tyr_Pase_dom"/>
</dbReference>
<dbReference type="SUPFAM" id="SSF52799">
    <property type="entry name" value="(Phosphotyrosine protein) phosphatases II"/>
    <property type="match status" value="1"/>
</dbReference>
<name>A0ABV7GT64_9RHOB</name>
<evidence type="ECO:0000313" key="3">
    <source>
        <dbReference type="Proteomes" id="UP001595632"/>
    </source>
</evidence>
<comment type="caution">
    <text evidence="2">The sequence shown here is derived from an EMBL/GenBank/DDBJ whole genome shotgun (WGS) entry which is preliminary data.</text>
</comment>
<gene>
    <name evidence="2" type="ORF">ACFOGP_19035</name>
</gene>
<dbReference type="InterPro" id="IPR055214">
    <property type="entry name" value="PTP-NADK"/>
</dbReference>